<protein>
    <submittedName>
        <fullName evidence="1">Unannotated protein</fullName>
    </submittedName>
</protein>
<dbReference type="AlphaFoldDB" id="A0A6J7A5P5"/>
<sequence>MIETIINGSPDSLRVMHDIETGTFMMTTL</sequence>
<evidence type="ECO:0000313" key="2">
    <source>
        <dbReference type="EMBL" id="CAB5037334.1"/>
    </source>
</evidence>
<gene>
    <name evidence="1" type="ORF">UFOPK3046_02164</name>
    <name evidence="2" type="ORF">UFOPK4173_01369</name>
</gene>
<organism evidence="1">
    <name type="scientific">freshwater metagenome</name>
    <dbReference type="NCBI Taxonomy" id="449393"/>
    <lineage>
        <taxon>unclassified sequences</taxon>
        <taxon>metagenomes</taxon>
        <taxon>ecological metagenomes</taxon>
    </lineage>
</organism>
<accession>A0A6J7A5P5</accession>
<evidence type="ECO:0000313" key="1">
    <source>
        <dbReference type="EMBL" id="CAB4828113.1"/>
    </source>
</evidence>
<proteinExistence type="predicted"/>
<name>A0A6J7A5P5_9ZZZZ</name>
<dbReference type="EMBL" id="CAFBPW010000176">
    <property type="protein sequence ID" value="CAB5037334.1"/>
    <property type="molecule type" value="Genomic_DNA"/>
</dbReference>
<dbReference type="EMBL" id="CAFAAQ010000315">
    <property type="protein sequence ID" value="CAB4828113.1"/>
    <property type="molecule type" value="Genomic_DNA"/>
</dbReference>
<reference evidence="1" key="1">
    <citation type="submission" date="2020-05" db="EMBL/GenBank/DDBJ databases">
        <authorList>
            <person name="Chiriac C."/>
            <person name="Salcher M."/>
            <person name="Ghai R."/>
            <person name="Kavagutti S V."/>
        </authorList>
    </citation>
    <scope>NUCLEOTIDE SEQUENCE</scope>
</reference>